<dbReference type="InterPro" id="IPR037523">
    <property type="entry name" value="VOC_core"/>
</dbReference>
<dbReference type="Proteomes" id="UP000250369">
    <property type="component" value="Unassembled WGS sequence"/>
</dbReference>
<reference evidence="2 3" key="1">
    <citation type="journal article" date="2009" name="Int. J. Syst. Evol. Microbiol.">
        <title>Paenibacillus contaminans sp. nov., isolated from a contaminated laboratory plate.</title>
        <authorList>
            <person name="Chou J.H."/>
            <person name="Lee J.H."/>
            <person name="Lin M.C."/>
            <person name="Chang P.S."/>
            <person name="Arun A.B."/>
            <person name="Young C.C."/>
            <person name="Chen W.M."/>
        </authorList>
    </citation>
    <scope>NUCLEOTIDE SEQUENCE [LARGE SCALE GENOMIC DNA]</scope>
    <source>
        <strain evidence="2 3">CKOBP-6</strain>
    </source>
</reference>
<evidence type="ECO:0000313" key="3">
    <source>
        <dbReference type="Proteomes" id="UP000250369"/>
    </source>
</evidence>
<dbReference type="Gene3D" id="3.10.180.10">
    <property type="entry name" value="2,3-Dihydroxybiphenyl 1,2-Dioxygenase, domain 1"/>
    <property type="match status" value="2"/>
</dbReference>
<dbReference type="CDD" id="cd16359">
    <property type="entry name" value="VOC_BsCatE_like_C"/>
    <property type="match status" value="1"/>
</dbReference>
<evidence type="ECO:0000259" key="1">
    <source>
        <dbReference type="PROSITE" id="PS51819"/>
    </source>
</evidence>
<dbReference type="EMBL" id="QMFB01000012">
    <property type="protein sequence ID" value="RAV19373.1"/>
    <property type="molecule type" value="Genomic_DNA"/>
</dbReference>
<protein>
    <submittedName>
        <fullName evidence="2">Glyoxalase</fullName>
    </submittedName>
</protein>
<feature type="domain" description="VOC" evidence="1">
    <location>
        <begin position="11"/>
        <end position="127"/>
    </location>
</feature>
<proteinExistence type="predicted"/>
<dbReference type="AlphaFoldDB" id="A0A329MKY4"/>
<organism evidence="2 3">
    <name type="scientific">Paenibacillus contaminans</name>
    <dbReference type="NCBI Taxonomy" id="450362"/>
    <lineage>
        <taxon>Bacteria</taxon>
        <taxon>Bacillati</taxon>
        <taxon>Bacillota</taxon>
        <taxon>Bacilli</taxon>
        <taxon>Bacillales</taxon>
        <taxon>Paenibacillaceae</taxon>
        <taxon>Paenibacillus</taxon>
    </lineage>
</organism>
<dbReference type="RefSeq" id="WP_113032733.1">
    <property type="nucleotide sequence ID" value="NZ_QMFB01000012.1"/>
</dbReference>
<name>A0A329MKY4_9BACL</name>
<dbReference type="InterPro" id="IPR029068">
    <property type="entry name" value="Glyas_Bleomycin-R_OHBP_Dase"/>
</dbReference>
<accession>A0A329MKY4</accession>
<gene>
    <name evidence="2" type="ORF">DQG23_20460</name>
</gene>
<dbReference type="PANTHER" id="PTHR43279">
    <property type="entry name" value="CATECHOL-2,3-DIOXYGENASE"/>
    <property type="match status" value="1"/>
</dbReference>
<feature type="domain" description="VOC" evidence="1">
    <location>
        <begin position="168"/>
        <end position="286"/>
    </location>
</feature>
<dbReference type="PANTHER" id="PTHR43279:SF1">
    <property type="entry name" value="CATECHOL-2,3-DIOXYGENASE"/>
    <property type="match status" value="1"/>
</dbReference>
<dbReference type="InterPro" id="IPR004360">
    <property type="entry name" value="Glyas_Fos-R_dOase_dom"/>
</dbReference>
<keyword evidence="3" id="KW-1185">Reference proteome</keyword>
<sequence length="286" mass="31659">MDKFHQSPNVTVGEINMKVKELERTVSFYETIIGLKVQEKSAEHAVLTADGVSPLVTLEQPKDVIPLAGRHSGLYHFALLLPTRADLAVFLRHLIQTNYPFGAADHYVSEALYITDPEGNGIEVYRDRPSSEWNWKNGSVEMATLQLDARGILEASSEPWSGLPAGTIMGHIHLHVGDLKQAERFYNDVLEFKTVSYYPQAVFMSTGGYHHHIAVNTWQGAGAPTPPRNMVGLNWYTIVFPDDAARQGAIGRLEQSGAPVEKESNGYFTSDPAGNRIRLTIEAKGE</sequence>
<dbReference type="PROSITE" id="PS51819">
    <property type="entry name" value="VOC"/>
    <property type="match status" value="2"/>
</dbReference>
<dbReference type="Pfam" id="PF00903">
    <property type="entry name" value="Glyoxalase"/>
    <property type="match status" value="2"/>
</dbReference>
<comment type="caution">
    <text evidence="2">The sequence shown here is derived from an EMBL/GenBank/DDBJ whole genome shotgun (WGS) entry which is preliminary data.</text>
</comment>
<evidence type="ECO:0000313" key="2">
    <source>
        <dbReference type="EMBL" id="RAV19373.1"/>
    </source>
</evidence>
<dbReference type="OrthoDB" id="9792626at2"/>
<dbReference type="SUPFAM" id="SSF54593">
    <property type="entry name" value="Glyoxalase/Bleomycin resistance protein/Dihydroxybiphenyl dioxygenase"/>
    <property type="match status" value="2"/>
</dbReference>